<proteinExistence type="predicted"/>
<evidence type="ECO:0000313" key="1">
    <source>
        <dbReference type="EMBL" id="KHN73572.1"/>
    </source>
</evidence>
<name>A0A0B2UWR2_TOXCA</name>
<comment type="caution">
    <text evidence="1">The sequence shown here is derived from an EMBL/GenBank/DDBJ whole genome shotgun (WGS) entry which is preliminary data.</text>
</comment>
<dbReference type="EMBL" id="JPKZ01003102">
    <property type="protein sequence ID" value="KHN73572.1"/>
    <property type="molecule type" value="Genomic_DNA"/>
</dbReference>
<reference evidence="1 2" key="1">
    <citation type="submission" date="2014-11" db="EMBL/GenBank/DDBJ databases">
        <title>Genetic blueprint of the zoonotic pathogen Toxocara canis.</title>
        <authorList>
            <person name="Zhu X.-Q."/>
            <person name="Korhonen P.K."/>
            <person name="Cai H."/>
            <person name="Young N.D."/>
            <person name="Nejsum P."/>
            <person name="von Samson-Himmelstjerna G."/>
            <person name="Boag P.R."/>
            <person name="Tan P."/>
            <person name="Li Q."/>
            <person name="Min J."/>
            <person name="Yang Y."/>
            <person name="Wang X."/>
            <person name="Fang X."/>
            <person name="Hall R.S."/>
            <person name="Hofmann A."/>
            <person name="Sternberg P.W."/>
            <person name="Jex A.R."/>
            <person name="Gasser R.B."/>
        </authorList>
    </citation>
    <scope>NUCLEOTIDE SEQUENCE [LARGE SCALE GENOMIC DNA]</scope>
    <source>
        <strain evidence="1">PN_DK_2014</strain>
    </source>
</reference>
<accession>A0A0B2UWR2</accession>
<dbReference type="Proteomes" id="UP000031036">
    <property type="component" value="Unassembled WGS sequence"/>
</dbReference>
<protein>
    <submittedName>
        <fullName evidence="1">Uncharacterized protein</fullName>
    </submittedName>
</protein>
<gene>
    <name evidence="1" type="ORF">Tcan_11056</name>
</gene>
<dbReference type="AlphaFoldDB" id="A0A0B2UWR2"/>
<sequence length="74" mass="8526">MDGVVCSTVRALLGQRERAAVARANVGPPYLWCYFCPKIERTKLRVTERYYFLFDVLTDLLPQDVRSGRDVCQV</sequence>
<evidence type="ECO:0000313" key="2">
    <source>
        <dbReference type="Proteomes" id="UP000031036"/>
    </source>
</evidence>
<organism evidence="1 2">
    <name type="scientific">Toxocara canis</name>
    <name type="common">Canine roundworm</name>
    <dbReference type="NCBI Taxonomy" id="6265"/>
    <lineage>
        <taxon>Eukaryota</taxon>
        <taxon>Metazoa</taxon>
        <taxon>Ecdysozoa</taxon>
        <taxon>Nematoda</taxon>
        <taxon>Chromadorea</taxon>
        <taxon>Rhabditida</taxon>
        <taxon>Spirurina</taxon>
        <taxon>Ascaridomorpha</taxon>
        <taxon>Ascaridoidea</taxon>
        <taxon>Toxocaridae</taxon>
        <taxon>Toxocara</taxon>
    </lineage>
</organism>
<keyword evidence="2" id="KW-1185">Reference proteome</keyword>